<dbReference type="PANTHER" id="PTHR30213">
    <property type="entry name" value="INNER MEMBRANE PROTEIN YHJD"/>
    <property type="match status" value="1"/>
</dbReference>
<feature type="transmembrane region" description="Helical" evidence="6">
    <location>
        <begin position="137"/>
        <end position="165"/>
    </location>
</feature>
<organism evidence="7 8">
    <name type="scientific">Lactobacillus equicursoris</name>
    <dbReference type="NCBI Taxonomy" id="420645"/>
    <lineage>
        <taxon>Bacteria</taxon>
        <taxon>Bacillati</taxon>
        <taxon>Bacillota</taxon>
        <taxon>Bacilli</taxon>
        <taxon>Lactobacillales</taxon>
        <taxon>Lactobacillaceae</taxon>
        <taxon>Lactobacillus</taxon>
    </lineage>
</organism>
<evidence type="ECO:0000256" key="1">
    <source>
        <dbReference type="ARBA" id="ARBA00004651"/>
    </source>
</evidence>
<evidence type="ECO:0000256" key="2">
    <source>
        <dbReference type="ARBA" id="ARBA00022475"/>
    </source>
</evidence>
<dbReference type="PIRSF" id="PIRSF035875">
    <property type="entry name" value="RNase_BN"/>
    <property type="match status" value="1"/>
</dbReference>
<comment type="subcellular location">
    <subcellularLocation>
        <location evidence="1">Cell membrane</location>
        <topology evidence="1">Multi-pass membrane protein</topology>
    </subcellularLocation>
</comment>
<name>A0A844FLN7_9LACO</name>
<evidence type="ECO:0000256" key="4">
    <source>
        <dbReference type="ARBA" id="ARBA00022989"/>
    </source>
</evidence>
<evidence type="ECO:0000256" key="5">
    <source>
        <dbReference type="ARBA" id="ARBA00023136"/>
    </source>
</evidence>
<feature type="transmembrane region" description="Helical" evidence="6">
    <location>
        <begin position="216"/>
        <end position="239"/>
    </location>
</feature>
<accession>A0A844FLN7</accession>
<evidence type="ECO:0000313" key="7">
    <source>
        <dbReference type="EMBL" id="MST79152.1"/>
    </source>
</evidence>
<dbReference type="GO" id="GO:0005886">
    <property type="term" value="C:plasma membrane"/>
    <property type="evidence" value="ECO:0007669"/>
    <property type="project" value="UniProtKB-SubCell"/>
</dbReference>
<feature type="transmembrane region" description="Helical" evidence="6">
    <location>
        <begin position="35"/>
        <end position="57"/>
    </location>
</feature>
<protein>
    <submittedName>
        <fullName evidence="7">YihY/virulence factor BrkB family protein</fullName>
    </submittedName>
</protein>
<feature type="transmembrane region" description="Helical" evidence="6">
    <location>
        <begin position="95"/>
        <end position="116"/>
    </location>
</feature>
<dbReference type="Proteomes" id="UP000452141">
    <property type="component" value="Unassembled WGS sequence"/>
</dbReference>
<keyword evidence="4 6" id="KW-1133">Transmembrane helix</keyword>
<gene>
    <name evidence="7" type="ORF">FYJ61_01375</name>
</gene>
<dbReference type="Pfam" id="PF03631">
    <property type="entry name" value="Virul_fac_BrkB"/>
    <property type="match status" value="1"/>
</dbReference>
<dbReference type="NCBIfam" id="TIGR00765">
    <property type="entry name" value="yihY_not_rbn"/>
    <property type="match status" value="1"/>
</dbReference>
<evidence type="ECO:0000256" key="6">
    <source>
        <dbReference type="SAM" id="Phobius"/>
    </source>
</evidence>
<dbReference type="AlphaFoldDB" id="A0A844FLN7"/>
<dbReference type="EMBL" id="VUMW01000002">
    <property type="protein sequence ID" value="MST79152.1"/>
    <property type="molecule type" value="Genomic_DNA"/>
</dbReference>
<dbReference type="PANTHER" id="PTHR30213:SF0">
    <property type="entry name" value="UPF0761 MEMBRANE PROTEIN YIHY"/>
    <property type="match status" value="1"/>
</dbReference>
<evidence type="ECO:0000313" key="8">
    <source>
        <dbReference type="Proteomes" id="UP000452141"/>
    </source>
</evidence>
<evidence type="ECO:0000256" key="3">
    <source>
        <dbReference type="ARBA" id="ARBA00022692"/>
    </source>
</evidence>
<keyword evidence="5 6" id="KW-0472">Membrane</keyword>
<keyword evidence="2" id="KW-1003">Cell membrane</keyword>
<sequence>MRGKIEKGQRHVAEFFKTLSAVISQGEIFQSSIVIAYYILFSIFPIIIIIGNVLPLFKIDTAPIAEYLTLMLPSDVTHYVIPIVETLLKSQSTGYISFGVIVAVWSMSSMVNAIRVAMNRLYGVHNTELKLGFWHFIWNRTLTVVFSALMVTMFIALALVLMFGQDLLNMVRPFLKFSTAWIDQLFSYRWLVLLVLMLISVMYLNWIVPNVRFKKAILPGTITTVAGWEALSYLFSFYLKNFPVTWENYGIVGTFIIFMLWLNLLAILLLVGTAVNVTIDQLRYGKATYSSGPLAEYLAKKRNGKFLP</sequence>
<reference evidence="7 8" key="1">
    <citation type="submission" date="2019-08" db="EMBL/GenBank/DDBJ databases">
        <title>In-depth cultivation of the pig gut microbiome towards novel bacterial diversity and tailored functional studies.</title>
        <authorList>
            <person name="Wylensek D."/>
            <person name="Hitch T.C.A."/>
            <person name="Clavel T."/>
        </authorList>
    </citation>
    <scope>NUCLEOTIDE SEQUENCE [LARGE SCALE GENOMIC DNA]</scope>
    <source>
        <strain evidence="7 8">WCA-470BD-2E</strain>
    </source>
</reference>
<proteinExistence type="predicted"/>
<dbReference type="InterPro" id="IPR017039">
    <property type="entry name" value="Virul_fac_BrkB"/>
</dbReference>
<comment type="caution">
    <text evidence="7">The sequence shown here is derived from an EMBL/GenBank/DDBJ whole genome shotgun (WGS) entry which is preliminary data.</text>
</comment>
<keyword evidence="3 6" id="KW-0812">Transmembrane</keyword>
<dbReference type="RefSeq" id="WP_154486304.1">
    <property type="nucleotide sequence ID" value="NZ_JAQYBB010000001.1"/>
</dbReference>
<feature type="transmembrane region" description="Helical" evidence="6">
    <location>
        <begin position="251"/>
        <end position="277"/>
    </location>
</feature>
<feature type="transmembrane region" description="Helical" evidence="6">
    <location>
        <begin position="185"/>
        <end position="204"/>
    </location>
</feature>